<keyword evidence="1" id="KW-0472">Membrane</keyword>
<feature type="transmembrane region" description="Helical" evidence="1">
    <location>
        <begin position="88"/>
        <end position="107"/>
    </location>
</feature>
<evidence type="ECO:0000313" key="2">
    <source>
        <dbReference type="EMBL" id="MBC8590027.1"/>
    </source>
</evidence>
<evidence type="ECO:0008006" key="4">
    <source>
        <dbReference type="Google" id="ProtNLM"/>
    </source>
</evidence>
<dbReference type="Proteomes" id="UP000601522">
    <property type="component" value="Unassembled WGS sequence"/>
</dbReference>
<evidence type="ECO:0000313" key="3">
    <source>
        <dbReference type="Proteomes" id="UP000601522"/>
    </source>
</evidence>
<proteinExistence type="predicted"/>
<accession>A0A926EYT4</accession>
<name>A0A926EYT4_9FIRM</name>
<gene>
    <name evidence="2" type="ORF">H8689_02590</name>
</gene>
<protein>
    <recommendedName>
        <fullName evidence="4">Zinc-finger domain-containing protein</fullName>
    </recommendedName>
</protein>
<keyword evidence="1" id="KW-1133">Transmembrane helix</keyword>
<dbReference type="RefSeq" id="WP_249322818.1">
    <property type="nucleotide sequence ID" value="NZ_JACRTK010000001.1"/>
</dbReference>
<evidence type="ECO:0000256" key="1">
    <source>
        <dbReference type="SAM" id="Phobius"/>
    </source>
</evidence>
<comment type="caution">
    <text evidence="2">The sequence shown here is derived from an EMBL/GenBank/DDBJ whole genome shotgun (WGS) entry which is preliminary data.</text>
</comment>
<dbReference type="AlphaFoldDB" id="A0A926EYT4"/>
<keyword evidence="1" id="KW-0812">Transmembrane</keyword>
<sequence>MKHFDYVEWLFYKKNLISQDMKIDMEEHLYDCDECMEVFLSLIDEEEIQEAGAIISDNFIKNTMDSVDNIRPFKKPIKKKSKSFNEIFMYYVAVASVTIILTAGGLFSRMVDSVPQIGNNISQKQGNLRIDTLYNLSLKIANMTSSLVNDFEFKIVREEK</sequence>
<organism evidence="2 3">
    <name type="scientific">Wansuia hejianensis</name>
    <dbReference type="NCBI Taxonomy" id="2763667"/>
    <lineage>
        <taxon>Bacteria</taxon>
        <taxon>Bacillati</taxon>
        <taxon>Bacillota</taxon>
        <taxon>Clostridia</taxon>
        <taxon>Lachnospirales</taxon>
        <taxon>Lachnospiraceae</taxon>
        <taxon>Wansuia</taxon>
    </lineage>
</organism>
<dbReference type="EMBL" id="JACRTK010000001">
    <property type="protein sequence ID" value="MBC8590027.1"/>
    <property type="molecule type" value="Genomic_DNA"/>
</dbReference>
<reference evidence="2 3" key="1">
    <citation type="submission" date="2020-08" db="EMBL/GenBank/DDBJ databases">
        <title>Genome public.</title>
        <authorList>
            <person name="Liu C."/>
            <person name="Sun Q."/>
        </authorList>
    </citation>
    <scope>NUCLEOTIDE SEQUENCE [LARGE SCALE GENOMIC DNA]</scope>
    <source>
        <strain evidence="2 3">NSJ-26</strain>
    </source>
</reference>
<keyword evidence="3" id="KW-1185">Reference proteome</keyword>